<dbReference type="InterPro" id="IPR001623">
    <property type="entry name" value="DnaJ_domain"/>
</dbReference>
<dbReference type="SMART" id="SM00271">
    <property type="entry name" value="DnaJ"/>
    <property type="match status" value="1"/>
</dbReference>
<keyword evidence="4" id="KW-1185">Reference proteome</keyword>
<evidence type="ECO:0000313" key="4">
    <source>
        <dbReference type="Proteomes" id="UP001596548"/>
    </source>
</evidence>
<accession>A0ABW2I5N1</accession>
<evidence type="ECO:0000259" key="2">
    <source>
        <dbReference type="PROSITE" id="PS50076"/>
    </source>
</evidence>
<name>A0ABW2I5N1_9ACTN</name>
<evidence type="ECO:0000313" key="3">
    <source>
        <dbReference type="EMBL" id="MFC7280143.1"/>
    </source>
</evidence>
<sequence length="332" mass="35558">MATTTKDYYQVLGVERSAGQDEIQRAYRKLARRFHPDINKEPGAEDRFKDINEAYEVLSDPKKRARYDRYGAQWRQIPEDYDGPIPGTGPFRGAGRRVYVNTGGPGFGEPGFDEAGFGGVDVEDLLGGLFGGRSGGFGRGGRVSAPGADSEAEIELTVEDAYAGGRRRITLPTPSGPRSFDVAIPAGVTDGQRIRLAGQGSAGLGGGPRGDLYLIVRLAPHPRYRVEGRDITVPLPVAPWEAVLGANVPVDTPGGRVQVQVPAGSSSGRRLRLRGRGMPHPNGAAGDLYAEVRIVVPAQVTPDERQLWQRLAQTATFDPRDARAATSSGGRS</sequence>
<dbReference type="InterPro" id="IPR002939">
    <property type="entry name" value="DnaJ_C"/>
</dbReference>
<dbReference type="PROSITE" id="PS00636">
    <property type="entry name" value="DNAJ_1"/>
    <property type="match status" value="1"/>
</dbReference>
<dbReference type="PRINTS" id="PR00625">
    <property type="entry name" value="JDOMAIN"/>
</dbReference>
<dbReference type="Gene3D" id="2.60.260.20">
    <property type="entry name" value="Urease metallochaperone UreE, N-terminal domain"/>
    <property type="match status" value="2"/>
</dbReference>
<proteinExistence type="predicted"/>
<dbReference type="SUPFAM" id="SSF46565">
    <property type="entry name" value="Chaperone J-domain"/>
    <property type="match status" value="1"/>
</dbReference>
<organism evidence="3 4">
    <name type="scientific">Paractinoplanes rhizophilus</name>
    <dbReference type="NCBI Taxonomy" id="1416877"/>
    <lineage>
        <taxon>Bacteria</taxon>
        <taxon>Bacillati</taxon>
        <taxon>Actinomycetota</taxon>
        <taxon>Actinomycetes</taxon>
        <taxon>Micromonosporales</taxon>
        <taxon>Micromonosporaceae</taxon>
        <taxon>Paractinoplanes</taxon>
    </lineage>
</organism>
<comment type="caution">
    <text evidence="3">The sequence shown here is derived from an EMBL/GenBank/DDBJ whole genome shotgun (WGS) entry which is preliminary data.</text>
</comment>
<evidence type="ECO:0000256" key="1">
    <source>
        <dbReference type="ARBA" id="ARBA00023186"/>
    </source>
</evidence>
<dbReference type="PANTHER" id="PTHR43096">
    <property type="entry name" value="DNAJ HOMOLOG 1, MITOCHONDRIAL-RELATED"/>
    <property type="match status" value="1"/>
</dbReference>
<dbReference type="InterPro" id="IPR036869">
    <property type="entry name" value="J_dom_sf"/>
</dbReference>
<protein>
    <submittedName>
        <fullName evidence="3">DnaJ C-terminal domain-containing protein</fullName>
    </submittedName>
</protein>
<dbReference type="Proteomes" id="UP001596548">
    <property type="component" value="Unassembled WGS sequence"/>
</dbReference>
<keyword evidence="1" id="KW-0143">Chaperone</keyword>
<dbReference type="SUPFAM" id="SSF49493">
    <property type="entry name" value="HSP40/DnaJ peptide-binding domain"/>
    <property type="match status" value="2"/>
</dbReference>
<dbReference type="Gene3D" id="1.10.287.110">
    <property type="entry name" value="DnaJ domain"/>
    <property type="match status" value="1"/>
</dbReference>
<dbReference type="PANTHER" id="PTHR43096:SF52">
    <property type="entry name" value="DNAJ HOMOLOG 1, MITOCHONDRIAL-RELATED"/>
    <property type="match status" value="1"/>
</dbReference>
<dbReference type="InterPro" id="IPR018253">
    <property type="entry name" value="DnaJ_domain_CS"/>
</dbReference>
<feature type="domain" description="J" evidence="2">
    <location>
        <begin position="7"/>
        <end position="71"/>
    </location>
</feature>
<dbReference type="InterPro" id="IPR008971">
    <property type="entry name" value="HSP40/DnaJ_pept-bd"/>
</dbReference>
<dbReference type="EMBL" id="JBHTBJ010000079">
    <property type="protein sequence ID" value="MFC7280143.1"/>
    <property type="molecule type" value="Genomic_DNA"/>
</dbReference>
<dbReference type="RefSeq" id="WP_378978148.1">
    <property type="nucleotide sequence ID" value="NZ_JBHTBJ010000079.1"/>
</dbReference>
<dbReference type="Pfam" id="PF00226">
    <property type="entry name" value="DnaJ"/>
    <property type="match status" value="1"/>
</dbReference>
<gene>
    <name evidence="3" type="ORF">ACFQS1_39815</name>
</gene>
<reference evidence="4" key="1">
    <citation type="journal article" date="2019" name="Int. J. Syst. Evol. Microbiol.">
        <title>The Global Catalogue of Microorganisms (GCM) 10K type strain sequencing project: providing services to taxonomists for standard genome sequencing and annotation.</title>
        <authorList>
            <consortium name="The Broad Institute Genomics Platform"/>
            <consortium name="The Broad Institute Genome Sequencing Center for Infectious Disease"/>
            <person name="Wu L."/>
            <person name="Ma J."/>
        </authorList>
    </citation>
    <scope>NUCLEOTIDE SEQUENCE [LARGE SCALE GENOMIC DNA]</scope>
    <source>
        <strain evidence="4">XZYJT-10</strain>
    </source>
</reference>
<dbReference type="Pfam" id="PF01556">
    <property type="entry name" value="DnaJ_C"/>
    <property type="match status" value="1"/>
</dbReference>
<dbReference type="PROSITE" id="PS50076">
    <property type="entry name" value="DNAJ_2"/>
    <property type="match status" value="1"/>
</dbReference>
<dbReference type="CDD" id="cd06257">
    <property type="entry name" value="DnaJ"/>
    <property type="match status" value="1"/>
</dbReference>
<dbReference type="CDD" id="cd10747">
    <property type="entry name" value="DnaJ_C"/>
    <property type="match status" value="1"/>
</dbReference>